<sequence>MMLSWNYKVRWPFLILTLVILVGTYYGDTNVCPQKIKGKLFLHHDQPNNACLSWHYLEGNNFLFENKYMEAMHVCKNETNGILHSFVTYESGGAQFHVLPRQMYEAVQSKTNKLILNGLRIIKITKSSEEKKTVMVLFRHTNNSDFYVQFTNEEGKLKSELGLSKDTLRKLFEEKALEFPLCLTVKIGTSEFDEATYQPCNNVTFSMFVCAAKPMQHCIIQQEKCTCKHGHTGDYCQLSVHYEVDELQEAAPLRIAIVLVTVLVISIILLCVAYQRKLRRDRLRQKKQLRKMIEEKRMLKRFDFVSSMASRIMSKK</sequence>
<keyword evidence="1" id="KW-0472">Membrane</keyword>
<evidence type="ECO:0000256" key="1">
    <source>
        <dbReference type="SAM" id="Phobius"/>
    </source>
</evidence>
<protein>
    <recommendedName>
        <fullName evidence="5">EGF-like domain-containing protein</fullName>
    </recommendedName>
</protein>
<name>A0A077YWV5_TRITR</name>
<feature type="signal peptide" evidence="2">
    <location>
        <begin position="1"/>
        <end position="27"/>
    </location>
</feature>
<keyword evidence="2" id="KW-0732">Signal</keyword>
<accession>A0A077YWV5</accession>
<evidence type="ECO:0000313" key="3">
    <source>
        <dbReference type="EMBL" id="CDW51958.1"/>
    </source>
</evidence>
<evidence type="ECO:0008006" key="5">
    <source>
        <dbReference type="Google" id="ProtNLM"/>
    </source>
</evidence>
<keyword evidence="1" id="KW-0812">Transmembrane</keyword>
<feature type="chain" id="PRO_5001728272" description="EGF-like domain-containing protein" evidence="2">
    <location>
        <begin position="28"/>
        <end position="316"/>
    </location>
</feature>
<proteinExistence type="predicted"/>
<feature type="transmembrane region" description="Helical" evidence="1">
    <location>
        <begin position="255"/>
        <end position="274"/>
    </location>
</feature>
<dbReference type="Proteomes" id="UP000030665">
    <property type="component" value="Unassembled WGS sequence"/>
</dbReference>
<reference evidence="3" key="2">
    <citation type="submission" date="2014-03" db="EMBL/GenBank/DDBJ databases">
        <title>The whipworm genome and dual-species transcriptomics of an intimate host-pathogen interaction.</title>
        <authorList>
            <person name="Foth B.J."/>
            <person name="Tsai I.J."/>
            <person name="Reid A.J."/>
            <person name="Bancroft A.J."/>
            <person name="Nichol S."/>
            <person name="Tracey A."/>
            <person name="Holroyd N."/>
            <person name="Cotton J.A."/>
            <person name="Stanley E.J."/>
            <person name="Zarowiecki M."/>
            <person name="Liu J.Z."/>
            <person name="Huckvale T."/>
            <person name="Cooper P.J."/>
            <person name="Grencis R.K."/>
            <person name="Berriman M."/>
        </authorList>
    </citation>
    <scope>NUCLEOTIDE SEQUENCE [LARGE SCALE GENOMIC DNA]</scope>
</reference>
<evidence type="ECO:0000313" key="4">
    <source>
        <dbReference type="Proteomes" id="UP000030665"/>
    </source>
</evidence>
<dbReference type="AlphaFoldDB" id="A0A077YWV5"/>
<organism evidence="3 4">
    <name type="scientific">Trichuris trichiura</name>
    <name type="common">Whipworm</name>
    <name type="synonym">Trichocephalus trichiurus</name>
    <dbReference type="NCBI Taxonomy" id="36087"/>
    <lineage>
        <taxon>Eukaryota</taxon>
        <taxon>Metazoa</taxon>
        <taxon>Ecdysozoa</taxon>
        <taxon>Nematoda</taxon>
        <taxon>Enoplea</taxon>
        <taxon>Dorylaimia</taxon>
        <taxon>Trichinellida</taxon>
        <taxon>Trichuridae</taxon>
        <taxon>Trichuris</taxon>
    </lineage>
</organism>
<keyword evidence="4" id="KW-1185">Reference proteome</keyword>
<evidence type="ECO:0000256" key="2">
    <source>
        <dbReference type="SAM" id="SignalP"/>
    </source>
</evidence>
<keyword evidence="1" id="KW-1133">Transmembrane helix</keyword>
<gene>
    <name evidence="3" type="ORF">TTRE_0000021701</name>
</gene>
<dbReference type="EMBL" id="HG805812">
    <property type="protein sequence ID" value="CDW51958.1"/>
    <property type="molecule type" value="Genomic_DNA"/>
</dbReference>
<reference evidence="3" key="1">
    <citation type="submission" date="2014-01" db="EMBL/GenBank/DDBJ databases">
        <authorList>
            <person name="Aslett M."/>
        </authorList>
    </citation>
    <scope>NUCLEOTIDE SEQUENCE</scope>
</reference>